<sequence>MVAKNYNSLEPAEAERIHRTGMRPGRGGRASSACAWHFTSAYWSQHESDYHIHKIDDKPLLFCKT</sequence>
<dbReference type="AlphaFoldDB" id="A0A6H5GPI3"/>
<evidence type="ECO:0000256" key="1">
    <source>
        <dbReference type="SAM" id="MobiDB-lite"/>
    </source>
</evidence>
<protein>
    <submittedName>
        <fullName evidence="2">Uncharacterized protein</fullName>
    </submittedName>
</protein>
<evidence type="ECO:0000313" key="2">
    <source>
        <dbReference type="EMBL" id="CAB0005967.1"/>
    </source>
</evidence>
<name>A0A6H5GPI3_9HEMI</name>
<accession>A0A6H5GPI3</accession>
<dbReference type="EMBL" id="CADCXU010017007">
    <property type="protein sequence ID" value="CAB0005967.1"/>
    <property type="molecule type" value="Genomic_DNA"/>
</dbReference>
<organism evidence="2 3">
    <name type="scientific">Nesidiocoris tenuis</name>
    <dbReference type="NCBI Taxonomy" id="355587"/>
    <lineage>
        <taxon>Eukaryota</taxon>
        <taxon>Metazoa</taxon>
        <taxon>Ecdysozoa</taxon>
        <taxon>Arthropoda</taxon>
        <taxon>Hexapoda</taxon>
        <taxon>Insecta</taxon>
        <taxon>Pterygota</taxon>
        <taxon>Neoptera</taxon>
        <taxon>Paraneoptera</taxon>
        <taxon>Hemiptera</taxon>
        <taxon>Heteroptera</taxon>
        <taxon>Panheteroptera</taxon>
        <taxon>Cimicomorpha</taxon>
        <taxon>Miridae</taxon>
        <taxon>Dicyphina</taxon>
        <taxon>Nesidiocoris</taxon>
    </lineage>
</organism>
<evidence type="ECO:0000313" key="3">
    <source>
        <dbReference type="Proteomes" id="UP000479000"/>
    </source>
</evidence>
<reference evidence="2 3" key="1">
    <citation type="submission" date="2020-02" db="EMBL/GenBank/DDBJ databases">
        <authorList>
            <person name="Ferguson B K."/>
        </authorList>
    </citation>
    <scope>NUCLEOTIDE SEQUENCE [LARGE SCALE GENOMIC DNA]</scope>
</reference>
<feature type="non-terminal residue" evidence="2">
    <location>
        <position position="65"/>
    </location>
</feature>
<gene>
    <name evidence="2" type="ORF">NTEN_LOCUS11444</name>
</gene>
<feature type="region of interest" description="Disordered" evidence="1">
    <location>
        <begin position="1"/>
        <end position="31"/>
    </location>
</feature>
<keyword evidence="3" id="KW-1185">Reference proteome</keyword>
<dbReference type="Proteomes" id="UP000479000">
    <property type="component" value="Unassembled WGS sequence"/>
</dbReference>
<proteinExistence type="predicted"/>